<dbReference type="AlphaFoldDB" id="A0A0P1FRX8"/>
<keyword evidence="9 17" id="KW-0378">Hydrolase</keyword>
<evidence type="ECO:0000256" key="6">
    <source>
        <dbReference type="ARBA" id="ARBA00022485"/>
    </source>
</evidence>
<evidence type="ECO:0000313" key="18">
    <source>
        <dbReference type="Proteomes" id="UP000051086"/>
    </source>
</evidence>
<keyword evidence="6" id="KW-0004">4Fe-4S</keyword>
<dbReference type="InterPro" id="IPR005760">
    <property type="entry name" value="A/G_AdeGlyc_MutY"/>
</dbReference>
<dbReference type="GO" id="GO:0032357">
    <property type="term" value="F:oxidized purine DNA binding"/>
    <property type="evidence" value="ECO:0007669"/>
    <property type="project" value="TreeGrafter"/>
</dbReference>
<sequence>MRDGNLKQVGPAEIASDLLVWYDVHARAMPWRVPPADKLSGVRPDPYRVWLSEVMLQQTTVAAVKDYFHRFTTRWPTVADLAAAEDGDVMGEWAGLGYYARARNLLKCARVVVADHGGVFPDTLAGLLKLPGVGPYTAAAIASIAYDLPEVVVDGNVERVMARLHNLHDPLPGSKPQLTELAAGLTPAQRPGDYAQAVMDLGATICTPRNPACGICPLRSPCVARVQGTALELPKKTPKKPKPTRLGIAYVGRRADGAYLLERRPDKGLLGGMLGWPGGPWSEGGAAEAPPIAADWRLLGAEARHTFTHFHLILQVRIADLPQGANPEVGQFIEPETFRPSDLPTVMRKAFDLARGGFDNTP</sequence>
<keyword evidence="7" id="KW-0479">Metal-binding</keyword>
<evidence type="ECO:0000256" key="7">
    <source>
        <dbReference type="ARBA" id="ARBA00022723"/>
    </source>
</evidence>
<dbReference type="GO" id="GO:0035485">
    <property type="term" value="F:adenine/guanine mispair binding"/>
    <property type="evidence" value="ECO:0007669"/>
    <property type="project" value="TreeGrafter"/>
</dbReference>
<comment type="function">
    <text evidence="2">Adenine glycosylase active on G-A mispairs. MutY also corrects error-prone DNA synthesis past GO lesions which are due to the oxidatively damaged form of guanine: 7,8-dihydro-8-oxoguanine (8-oxo-dGTP).</text>
</comment>
<keyword evidence="8 14" id="KW-0227">DNA damage</keyword>
<evidence type="ECO:0000256" key="14">
    <source>
        <dbReference type="RuleBase" id="RU365096"/>
    </source>
</evidence>
<evidence type="ECO:0000256" key="1">
    <source>
        <dbReference type="ARBA" id="ARBA00000843"/>
    </source>
</evidence>
<dbReference type="GO" id="GO:0006298">
    <property type="term" value="P:mismatch repair"/>
    <property type="evidence" value="ECO:0007669"/>
    <property type="project" value="TreeGrafter"/>
</dbReference>
<name>A0A0P1FRX8_9RHOB</name>
<evidence type="ECO:0000256" key="8">
    <source>
        <dbReference type="ARBA" id="ARBA00022763"/>
    </source>
</evidence>
<dbReference type="GO" id="GO:0006284">
    <property type="term" value="P:base-excision repair"/>
    <property type="evidence" value="ECO:0007669"/>
    <property type="project" value="UniProtKB-UniRule"/>
</dbReference>
<dbReference type="InterPro" id="IPR029119">
    <property type="entry name" value="MutY_C"/>
</dbReference>
<comment type="cofactor">
    <cofactor evidence="14">
        <name>[4Fe-4S] cluster</name>
        <dbReference type="ChEBI" id="CHEBI:49883"/>
    </cofactor>
    <text evidence="14">Binds 1 [4Fe-4S] cluster.</text>
</comment>
<evidence type="ECO:0000313" key="19">
    <source>
        <dbReference type="Proteomes" id="UP000051887"/>
    </source>
</evidence>
<evidence type="ECO:0000256" key="5">
    <source>
        <dbReference type="ARBA" id="ARBA00022023"/>
    </source>
</evidence>
<dbReference type="RefSeq" id="WP_058242618.1">
    <property type="nucleotide sequence ID" value="NZ_CYSB01000026.1"/>
</dbReference>
<evidence type="ECO:0000256" key="11">
    <source>
        <dbReference type="ARBA" id="ARBA00023014"/>
    </source>
</evidence>
<evidence type="ECO:0000256" key="12">
    <source>
        <dbReference type="ARBA" id="ARBA00023204"/>
    </source>
</evidence>
<dbReference type="InterPro" id="IPR011257">
    <property type="entry name" value="DNA_glycosylase"/>
</dbReference>
<comment type="similarity">
    <text evidence="3 14">Belongs to the Nth/MutY family.</text>
</comment>
<dbReference type="GO" id="GO:0046872">
    <property type="term" value="F:metal ion binding"/>
    <property type="evidence" value="ECO:0007669"/>
    <property type="project" value="UniProtKB-UniRule"/>
</dbReference>
<dbReference type="Gene3D" id="3.90.79.10">
    <property type="entry name" value="Nucleoside Triphosphate Pyrophosphohydrolase"/>
    <property type="match status" value="1"/>
</dbReference>
<dbReference type="InterPro" id="IPR004035">
    <property type="entry name" value="Endouclease-III_FeS-bd_BS"/>
</dbReference>
<evidence type="ECO:0000256" key="9">
    <source>
        <dbReference type="ARBA" id="ARBA00022801"/>
    </source>
</evidence>
<dbReference type="EC" id="3.2.2.31" evidence="4 14"/>
<evidence type="ECO:0000256" key="2">
    <source>
        <dbReference type="ARBA" id="ARBA00002933"/>
    </source>
</evidence>
<dbReference type="Gene3D" id="1.10.1670.10">
    <property type="entry name" value="Helix-hairpin-Helix base-excision DNA repair enzymes (C-terminal)"/>
    <property type="match status" value="1"/>
</dbReference>
<dbReference type="SMART" id="SM00525">
    <property type="entry name" value="FES"/>
    <property type="match status" value="1"/>
</dbReference>
<dbReference type="CDD" id="cd03431">
    <property type="entry name" value="NUDIX_DNA_Glycosylase_C-MutY"/>
    <property type="match status" value="1"/>
</dbReference>
<keyword evidence="10 14" id="KW-0408">Iron</keyword>
<dbReference type="InterPro" id="IPR015797">
    <property type="entry name" value="NUDIX_hydrolase-like_dom_sf"/>
</dbReference>
<reference evidence="17 19" key="1">
    <citation type="submission" date="2015-09" db="EMBL/GenBank/DDBJ databases">
        <authorList>
            <consortium name="Swine Surveillance"/>
        </authorList>
    </citation>
    <scope>NUCLEOTIDE SEQUENCE [LARGE SCALE GENOMIC DNA]</scope>
    <source>
        <strain evidence="17 19">5120</strain>
    </source>
</reference>
<dbReference type="PANTHER" id="PTHR42944">
    <property type="entry name" value="ADENINE DNA GLYCOSYLASE"/>
    <property type="match status" value="1"/>
</dbReference>
<dbReference type="Pfam" id="PF00730">
    <property type="entry name" value="HhH-GPD"/>
    <property type="match status" value="1"/>
</dbReference>
<organism evidence="17 19">
    <name type="scientific">Thalassovita autumnalis</name>
    <dbReference type="NCBI Taxonomy" id="2072972"/>
    <lineage>
        <taxon>Bacteria</taxon>
        <taxon>Pseudomonadati</taxon>
        <taxon>Pseudomonadota</taxon>
        <taxon>Alphaproteobacteria</taxon>
        <taxon>Rhodobacterales</taxon>
        <taxon>Roseobacteraceae</taxon>
        <taxon>Thalassovita</taxon>
    </lineage>
</organism>
<dbReference type="InterPro" id="IPR000445">
    <property type="entry name" value="HhH_motif"/>
</dbReference>
<accession>A0A0P1FRX8</accession>
<evidence type="ECO:0000259" key="15">
    <source>
        <dbReference type="SMART" id="SM00478"/>
    </source>
</evidence>
<evidence type="ECO:0000256" key="4">
    <source>
        <dbReference type="ARBA" id="ARBA00012045"/>
    </source>
</evidence>
<dbReference type="SMART" id="SM00478">
    <property type="entry name" value="ENDO3c"/>
    <property type="match status" value="1"/>
</dbReference>
<keyword evidence="18" id="KW-1185">Reference proteome</keyword>
<reference evidence="16 18" key="2">
    <citation type="submission" date="2015-09" db="EMBL/GenBank/DDBJ databases">
        <authorList>
            <person name="Rodrigo-Torres L."/>
            <person name="Arahal D.R."/>
        </authorList>
    </citation>
    <scope>NUCLEOTIDE SEQUENCE [LARGE SCALE GENOMIC DNA]</scope>
    <source>
        <strain evidence="16 18">CECT 5118</strain>
    </source>
</reference>
<dbReference type="EMBL" id="CYSC01000017">
    <property type="protein sequence ID" value="CUH71301.1"/>
    <property type="molecule type" value="Genomic_DNA"/>
</dbReference>
<dbReference type="Pfam" id="PF10576">
    <property type="entry name" value="EndIII_4Fe-2S"/>
    <property type="match status" value="1"/>
</dbReference>
<dbReference type="GO" id="GO:0051539">
    <property type="term" value="F:4 iron, 4 sulfur cluster binding"/>
    <property type="evidence" value="ECO:0007669"/>
    <property type="project" value="UniProtKB-UniRule"/>
</dbReference>
<keyword evidence="11" id="KW-0411">Iron-sulfur</keyword>
<dbReference type="PROSITE" id="PS00764">
    <property type="entry name" value="ENDONUCLEASE_III_1"/>
    <property type="match status" value="1"/>
</dbReference>
<dbReference type="GO" id="GO:0034039">
    <property type="term" value="F:8-oxo-7,8-dihydroguanine DNA N-glycosylase activity"/>
    <property type="evidence" value="ECO:0007669"/>
    <property type="project" value="TreeGrafter"/>
</dbReference>
<dbReference type="InterPro" id="IPR023170">
    <property type="entry name" value="HhH_base_excis_C"/>
</dbReference>
<dbReference type="CDD" id="cd00056">
    <property type="entry name" value="ENDO3c"/>
    <property type="match status" value="1"/>
</dbReference>
<dbReference type="SUPFAM" id="SSF55811">
    <property type="entry name" value="Nudix"/>
    <property type="match status" value="1"/>
</dbReference>
<dbReference type="InterPro" id="IPR004036">
    <property type="entry name" value="Endonuclease-III-like_CS2"/>
</dbReference>
<proteinExistence type="inferred from homology"/>
<dbReference type="InterPro" id="IPR044298">
    <property type="entry name" value="MIG/MutY"/>
</dbReference>
<dbReference type="InterPro" id="IPR003651">
    <property type="entry name" value="Endonuclease3_FeS-loop_motif"/>
</dbReference>
<dbReference type="SUPFAM" id="SSF48150">
    <property type="entry name" value="DNA-glycosylase"/>
    <property type="match status" value="1"/>
</dbReference>
<feature type="domain" description="HhH-GPD" evidence="15">
    <location>
        <begin position="55"/>
        <end position="204"/>
    </location>
</feature>
<comment type="catalytic activity">
    <reaction evidence="1 14">
        <text>Hydrolyzes free adenine bases from 7,8-dihydro-8-oxoguanine:adenine mismatched double-stranded DNA, leaving an apurinic site.</text>
        <dbReference type="EC" id="3.2.2.31"/>
    </reaction>
</comment>
<dbReference type="Proteomes" id="UP000051887">
    <property type="component" value="Unassembled WGS sequence"/>
</dbReference>
<evidence type="ECO:0000313" key="17">
    <source>
        <dbReference type="EMBL" id="CUH71301.1"/>
    </source>
</evidence>
<evidence type="ECO:0000313" key="16">
    <source>
        <dbReference type="EMBL" id="CUH66645.1"/>
    </source>
</evidence>
<dbReference type="FunFam" id="1.10.340.30:FF:000002">
    <property type="entry name" value="Adenine DNA glycosylase"/>
    <property type="match status" value="1"/>
</dbReference>
<dbReference type="EMBL" id="CYSB01000026">
    <property type="protein sequence ID" value="CUH66645.1"/>
    <property type="molecule type" value="Genomic_DNA"/>
</dbReference>
<dbReference type="Gene3D" id="1.10.340.30">
    <property type="entry name" value="Hypothetical protein, domain 2"/>
    <property type="match status" value="1"/>
</dbReference>
<dbReference type="PROSITE" id="PS01155">
    <property type="entry name" value="ENDONUCLEASE_III_2"/>
    <property type="match status" value="1"/>
</dbReference>
<keyword evidence="12" id="KW-0234">DNA repair</keyword>
<evidence type="ECO:0000256" key="10">
    <source>
        <dbReference type="ARBA" id="ARBA00023004"/>
    </source>
</evidence>
<dbReference type="GO" id="GO:0000701">
    <property type="term" value="F:purine-specific mismatch base pair DNA N-glycosylase activity"/>
    <property type="evidence" value="ECO:0007669"/>
    <property type="project" value="UniProtKB-EC"/>
</dbReference>
<dbReference type="InterPro" id="IPR003265">
    <property type="entry name" value="HhH-GPD_domain"/>
</dbReference>
<protein>
    <recommendedName>
        <fullName evidence="5 14">Adenine DNA glycosylase</fullName>
        <ecNumber evidence="4 14">3.2.2.31</ecNumber>
    </recommendedName>
</protein>
<dbReference type="Proteomes" id="UP000051086">
    <property type="component" value="Unassembled WGS sequence"/>
</dbReference>
<gene>
    <name evidence="17" type="primary">mutY</name>
    <name evidence="16" type="ORF">TL5118_01854</name>
    <name evidence="17" type="ORF">TL5120_01087</name>
</gene>
<dbReference type="Pfam" id="PF14815">
    <property type="entry name" value="NUDIX_4"/>
    <property type="match status" value="1"/>
</dbReference>
<dbReference type="PANTHER" id="PTHR42944:SF1">
    <property type="entry name" value="ADENINE DNA GLYCOSYLASE"/>
    <property type="match status" value="1"/>
</dbReference>
<dbReference type="Pfam" id="PF00633">
    <property type="entry name" value="HHH"/>
    <property type="match status" value="1"/>
</dbReference>
<keyword evidence="13 14" id="KW-0326">Glycosidase</keyword>
<evidence type="ECO:0000256" key="13">
    <source>
        <dbReference type="ARBA" id="ARBA00023295"/>
    </source>
</evidence>
<evidence type="ECO:0000256" key="3">
    <source>
        <dbReference type="ARBA" id="ARBA00008343"/>
    </source>
</evidence>
<dbReference type="NCBIfam" id="TIGR01084">
    <property type="entry name" value="mutY"/>
    <property type="match status" value="1"/>
</dbReference>